<feature type="non-terminal residue" evidence="1">
    <location>
        <position position="1"/>
    </location>
</feature>
<accession>A0A392VT82</accession>
<comment type="caution">
    <text evidence="1">The sequence shown here is derived from an EMBL/GenBank/DDBJ whole genome shotgun (WGS) entry which is preliminary data.</text>
</comment>
<evidence type="ECO:0000313" key="2">
    <source>
        <dbReference type="Proteomes" id="UP000265520"/>
    </source>
</evidence>
<dbReference type="EMBL" id="LXQA011230240">
    <property type="protein sequence ID" value="MCI89905.1"/>
    <property type="molecule type" value="Genomic_DNA"/>
</dbReference>
<dbReference type="AlphaFoldDB" id="A0A392VT82"/>
<dbReference type="Proteomes" id="UP000265520">
    <property type="component" value="Unassembled WGS sequence"/>
</dbReference>
<evidence type="ECO:0000313" key="1">
    <source>
        <dbReference type="EMBL" id="MCI89905.1"/>
    </source>
</evidence>
<proteinExistence type="predicted"/>
<organism evidence="1 2">
    <name type="scientific">Trifolium medium</name>
    <dbReference type="NCBI Taxonomy" id="97028"/>
    <lineage>
        <taxon>Eukaryota</taxon>
        <taxon>Viridiplantae</taxon>
        <taxon>Streptophyta</taxon>
        <taxon>Embryophyta</taxon>
        <taxon>Tracheophyta</taxon>
        <taxon>Spermatophyta</taxon>
        <taxon>Magnoliopsida</taxon>
        <taxon>eudicotyledons</taxon>
        <taxon>Gunneridae</taxon>
        <taxon>Pentapetalae</taxon>
        <taxon>rosids</taxon>
        <taxon>fabids</taxon>
        <taxon>Fabales</taxon>
        <taxon>Fabaceae</taxon>
        <taxon>Papilionoideae</taxon>
        <taxon>50 kb inversion clade</taxon>
        <taxon>NPAAA clade</taxon>
        <taxon>Hologalegina</taxon>
        <taxon>IRL clade</taxon>
        <taxon>Trifolieae</taxon>
        <taxon>Trifolium</taxon>
    </lineage>
</organism>
<sequence>STVRLRLRSIWKGLVKVKEYLESAVVVDFVVPLK</sequence>
<name>A0A392VT82_9FABA</name>
<reference evidence="1 2" key="1">
    <citation type="journal article" date="2018" name="Front. Plant Sci.">
        <title>Red Clover (Trifolium pratense) and Zigzag Clover (T. medium) - A Picture of Genomic Similarities and Differences.</title>
        <authorList>
            <person name="Dluhosova J."/>
            <person name="Istvanek J."/>
            <person name="Nedelnik J."/>
            <person name="Repkova J."/>
        </authorList>
    </citation>
    <scope>NUCLEOTIDE SEQUENCE [LARGE SCALE GENOMIC DNA]</scope>
    <source>
        <strain evidence="2">cv. 10/8</strain>
        <tissue evidence="1">Leaf</tissue>
    </source>
</reference>
<protein>
    <submittedName>
        <fullName evidence="1">Uncharacterized protein</fullName>
    </submittedName>
</protein>
<keyword evidence="2" id="KW-1185">Reference proteome</keyword>